<reference evidence="1 2" key="1">
    <citation type="submission" date="2016-05" db="EMBL/GenBank/DDBJ databases">
        <title>Draft Genome Sequence of Algibacter sp. Strain SK-16 Isolated from the Surface Water of Aburatsubo Inlet.</title>
        <authorList>
            <person name="Wong S.-K."/>
            <person name="Yoshizawa S."/>
            <person name="Nakajima Y."/>
            <person name="Ogura Y."/>
            <person name="Tetsuya H."/>
            <person name="Hamasaki K."/>
        </authorList>
    </citation>
    <scope>NUCLEOTIDE SEQUENCE [LARGE SCALE GENOMIC DNA]</scope>
    <source>
        <strain evidence="1 2">SK-16</strain>
    </source>
</reference>
<keyword evidence="2" id="KW-1185">Reference proteome</keyword>
<evidence type="ECO:0000313" key="1">
    <source>
        <dbReference type="EMBL" id="OEJ98628.1"/>
    </source>
</evidence>
<comment type="caution">
    <text evidence="1">The sequence shown here is derived from an EMBL/GenBank/DDBJ whole genome shotgun (WGS) entry which is preliminary data.</text>
</comment>
<dbReference type="RefSeq" id="WP_069831314.1">
    <property type="nucleotide sequence ID" value="NZ_MDJD01000054.1"/>
</dbReference>
<gene>
    <name evidence="1" type="ORF">A8C32_05365</name>
</gene>
<name>A0A1E5SHN6_9FLAO</name>
<dbReference type="STRING" id="1849968.A8C32_05365"/>
<proteinExistence type="predicted"/>
<evidence type="ECO:0000313" key="2">
    <source>
        <dbReference type="Proteomes" id="UP000095713"/>
    </source>
</evidence>
<dbReference type="Proteomes" id="UP000095713">
    <property type="component" value="Unassembled WGS sequence"/>
</dbReference>
<sequence length="175" mass="21099">MKKGYHTQEYRPDEQPLENPIKCLAKNAWLGIGYYFWTDIQFAHYWGEDFKKNYRKYPGYYTIYEAEINTDNFIDTVFDEGGYDFFKENIEKAFLVLKKQRKPITLETVNRFLSDEVYSKLAINGIIYDDKPMNKKDRTRIYSDIPDLYYVKRIQMVCFDLKIIDNFALYLDEQS</sequence>
<dbReference type="EMBL" id="MDJD01000054">
    <property type="protein sequence ID" value="OEJ98628.1"/>
    <property type="molecule type" value="Genomic_DNA"/>
</dbReference>
<organism evidence="1 2">
    <name type="scientific">Flavivirga aquatica</name>
    <dbReference type="NCBI Taxonomy" id="1849968"/>
    <lineage>
        <taxon>Bacteria</taxon>
        <taxon>Pseudomonadati</taxon>
        <taxon>Bacteroidota</taxon>
        <taxon>Flavobacteriia</taxon>
        <taxon>Flavobacteriales</taxon>
        <taxon>Flavobacteriaceae</taxon>
        <taxon>Flavivirga</taxon>
    </lineage>
</organism>
<dbReference type="OrthoDB" id="1100007at2"/>
<protein>
    <submittedName>
        <fullName evidence="1">Uncharacterized protein</fullName>
    </submittedName>
</protein>
<dbReference type="AlphaFoldDB" id="A0A1E5SHN6"/>
<accession>A0A1E5SHN6</accession>